<gene>
    <name evidence="1" type="ORF">JG688_00004041</name>
</gene>
<dbReference type="EMBL" id="JAENGY010000136">
    <property type="protein sequence ID" value="KAG6972363.1"/>
    <property type="molecule type" value="Genomic_DNA"/>
</dbReference>
<organism evidence="1 2">
    <name type="scientific">Phytophthora aleatoria</name>
    <dbReference type="NCBI Taxonomy" id="2496075"/>
    <lineage>
        <taxon>Eukaryota</taxon>
        <taxon>Sar</taxon>
        <taxon>Stramenopiles</taxon>
        <taxon>Oomycota</taxon>
        <taxon>Peronosporomycetes</taxon>
        <taxon>Peronosporales</taxon>
        <taxon>Peronosporaceae</taxon>
        <taxon>Phytophthora</taxon>
    </lineage>
</organism>
<proteinExistence type="predicted"/>
<comment type="caution">
    <text evidence="1">The sequence shown here is derived from an EMBL/GenBank/DDBJ whole genome shotgun (WGS) entry which is preliminary data.</text>
</comment>
<name>A0A8J5IRT9_9STRA</name>
<sequence length="253" mass="28895">MDVALCVIEGLRHIYTLQDAIHRQRRANRNTYLQMREIYVEMVPLQDNPTLQRTAAIQRLSDTVAKFTWYLIKYRDMNRVARIFKSASMNKQQQKFMDEVDKLFRIFNFAANVATMSGQAAASVNAARLLANLEDVHGDTRLTHDEIHAALVEEKQQNEMDTMKMPAEREPFLGNYIADRVVKEKTMVHQPPLLRANVPPVGENSAAYVMEENATVDDEPGIIMGGEEQVELSKSTCTDHVEDARDDTNRLNI</sequence>
<evidence type="ECO:0000313" key="1">
    <source>
        <dbReference type="EMBL" id="KAG6972363.1"/>
    </source>
</evidence>
<evidence type="ECO:0000313" key="2">
    <source>
        <dbReference type="Proteomes" id="UP000709295"/>
    </source>
</evidence>
<protein>
    <submittedName>
        <fullName evidence="1">Uncharacterized protein</fullName>
    </submittedName>
</protein>
<dbReference type="AlphaFoldDB" id="A0A8J5IRT9"/>
<reference evidence="1" key="1">
    <citation type="submission" date="2021-01" db="EMBL/GenBank/DDBJ databases">
        <title>Phytophthora aleatoria, a newly-described species from Pinus radiata is distinct from Phytophthora cactorum isolates based on comparative genomics.</title>
        <authorList>
            <person name="Mcdougal R."/>
            <person name="Panda P."/>
            <person name="Williams N."/>
            <person name="Studholme D.J."/>
        </authorList>
    </citation>
    <scope>NUCLEOTIDE SEQUENCE</scope>
    <source>
        <strain evidence="1">NZFS 4037</strain>
    </source>
</reference>
<accession>A0A8J5IRT9</accession>
<keyword evidence="2" id="KW-1185">Reference proteome</keyword>
<dbReference type="Proteomes" id="UP000709295">
    <property type="component" value="Unassembled WGS sequence"/>
</dbReference>